<name>A0A2P2NM20_RHIMU</name>
<proteinExistence type="predicted"/>
<sequence>MWVINFVREYQYQVLDITEPYEFVPGFFT</sequence>
<dbReference type="EMBL" id="GGEC01063058">
    <property type="protein sequence ID" value="MBX43542.1"/>
    <property type="molecule type" value="Transcribed_RNA"/>
</dbReference>
<organism evidence="1">
    <name type="scientific">Rhizophora mucronata</name>
    <name type="common">Asiatic mangrove</name>
    <dbReference type="NCBI Taxonomy" id="61149"/>
    <lineage>
        <taxon>Eukaryota</taxon>
        <taxon>Viridiplantae</taxon>
        <taxon>Streptophyta</taxon>
        <taxon>Embryophyta</taxon>
        <taxon>Tracheophyta</taxon>
        <taxon>Spermatophyta</taxon>
        <taxon>Magnoliopsida</taxon>
        <taxon>eudicotyledons</taxon>
        <taxon>Gunneridae</taxon>
        <taxon>Pentapetalae</taxon>
        <taxon>rosids</taxon>
        <taxon>fabids</taxon>
        <taxon>Malpighiales</taxon>
        <taxon>Rhizophoraceae</taxon>
        <taxon>Rhizophora</taxon>
    </lineage>
</organism>
<dbReference type="AlphaFoldDB" id="A0A2P2NM20"/>
<evidence type="ECO:0000313" key="1">
    <source>
        <dbReference type="EMBL" id="MBX43542.1"/>
    </source>
</evidence>
<protein>
    <submittedName>
        <fullName evidence="1">Uncharacterized protein</fullName>
    </submittedName>
</protein>
<accession>A0A2P2NM20</accession>
<reference evidence="1" key="1">
    <citation type="submission" date="2018-02" db="EMBL/GenBank/DDBJ databases">
        <title>Rhizophora mucronata_Transcriptome.</title>
        <authorList>
            <person name="Meera S.P."/>
            <person name="Sreeshan A."/>
            <person name="Augustine A."/>
        </authorList>
    </citation>
    <scope>NUCLEOTIDE SEQUENCE</scope>
    <source>
        <tissue evidence="1">Leaf</tissue>
    </source>
</reference>